<feature type="transmembrane region" description="Helical" evidence="1">
    <location>
        <begin position="37"/>
        <end position="53"/>
    </location>
</feature>
<dbReference type="Pfam" id="PF13349">
    <property type="entry name" value="DUF4097"/>
    <property type="match status" value="1"/>
</dbReference>
<proteinExistence type="predicted"/>
<feature type="domain" description="DUF4097" evidence="2">
    <location>
        <begin position="127"/>
        <end position="408"/>
    </location>
</feature>
<dbReference type="PANTHER" id="PTHR34094:SF1">
    <property type="entry name" value="PROTEIN FAM185A"/>
    <property type="match status" value="1"/>
</dbReference>
<keyword evidence="4" id="KW-1185">Reference proteome</keyword>
<comment type="caution">
    <text evidence="3">The sequence shown here is derived from an EMBL/GenBank/DDBJ whole genome shotgun (WGS) entry which is preliminary data.</text>
</comment>
<dbReference type="PANTHER" id="PTHR34094">
    <property type="match status" value="1"/>
</dbReference>
<dbReference type="RefSeq" id="WP_218096145.1">
    <property type="nucleotide sequence ID" value="NZ_CAJVAS010000068.1"/>
</dbReference>
<evidence type="ECO:0000313" key="3">
    <source>
        <dbReference type="EMBL" id="CAG7652280.1"/>
    </source>
</evidence>
<evidence type="ECO:0000259" key="2">
    <source>
        <dbReference type="Pfam" id="PF13349"/>
    </source>
</evidence>
<feature type="transmembrane region" description="Helical" evidence="1">
    <location>
        <begin position="65"/>
        <end position="84"/>
    </location>
</feature>
<dbReference type="InterPro" id="IPR025164">
    <property type="entry name" value="Toastrack_DUF4097"/>
</dbReference>
<protein>
    <recommendedName>
        <fullName evidence="2">DUF4097 domain-containing protein</fullName>
    </recommendedName>
</protein>
<keyword evidence="1" id="KW-0812">Transmembrane</keyword>
<name>A0A916KAI4_9BACL</name>
<dbReference type="EMBL" id="CAJVAS010000068">
    <property type="protein sequence ID" value="CAG7652280.1"/>
    <property type="molecule type" value="Genomic_DNA"/>
</dbReference>
<dbReference type="Proteomes" id="UP000693672">
    <property type="component" value="Unassembled WGS sequence"/>
</dbReference>
<keyword evidence="1" id="KW-0472">Membrane</keyword>
<organism evidence="3 4">
    <name type="scientific">Paenibacillus solanacearum</name>
    <dbReference type="NCBI Taxonomy" id="2048548"/>
    <lineage>
        <taxon>Bacteria</taxon>
        <taxon>Bacillati</taxon>
        <taxon>Bacillota</taxon>
        <taxon>Bacilli</taxon>
        <taxon>Bacillales</taxon>
        <taxon>Paenibacillaceae</taxon>
        <taxon>Paenibacillus</taxon>
    </lineage>
</organism>
<dbReference type="AlphaFoldDB" id="A0A916KAI4"/>
<evidence type="ECO:0000313" key="4">
    <source>
        <dbReference type="Proteomes" id="UP000693672"/>
    </source>
</evidence>
<accession>A0A916KAI4</accession>
<evidence type="ECO:0000256" key="1">
    <source>
        <dbReference type="SAM" id="Phobius"/>
    </source>
</evidence>
<gene>
    <name evidence="3" type="ORF">PAESOLCIP111_06496</name>
</gene>
<reference evidence="3" key="1">
    <citation type="submission" date="2021-06" db="EMBL/GenBank/DDBJ databases">
        <authorList>
            <person name="Criscuolo A."/>
        </authorList>
    </citation>
    <scope>NUCLEOTIDE SEQUENCE</scope>
    <source>
        <strain evidence="3">CIP111600</strain>
    </source>
</reference>
<sequence length="413" mass="44274">MHKAGRYTAALLLVAVGAFVIIDKATGSGLTAALIDWWPLLFICLGVEYLLFNMKYGSTGSQLKLDIPGIIFAVVISAVVIVSTQSVDMFKKMNGIFDWGDVVSSFGEGHKFDKGVTEIPISPAIGNVKINDRDGSVTVKPGNVDKVQVALTMYVKVKDEKEARSIADESKIDYRQSGDTIEIEANGKQYGSWIGGQYPRMDLVVTVPAQQKINLELQTKNGKIEAAQLPIRQRLKAETTNGAIQISELSGELRFETTNGTITSNKTEGPMTLKTTNGRVAVTGHRGDAMLESTNGTLDVQEITGNVNAHTTNGSVKVNGNVVKLKAETTNGTVEASSPTVSGDWDVRTSNGKIELRLPTQGDYRVSGKGREDGVSSSLPLTVSKKTVEGTIGSGKYAVRFETNGTVSIQPSN</sequence>
<keyword evidence="1" id="KW-1133">Transmembrane helix</keyword>